<evidence type="ECO:0000259" key="2">
    <source>
        <dbReference type="PROSITE" id="PS50076"/>
    </source>
</evidence>
<dbReference type="STRING" id="436010.A0A166T2J4"/>
<dbReference type="OrthoDB" id="445556at2759"/>
<organism evidence="3 4">
    <name type="scientific">Athelia psychrophila</name>
    <dbReference type="NCBI Taxonomy" id="1759441"/>
    <lineage>
        <taxon>Eukaryota</taxon>
        <taxon>Fungi</taxon>
        <taxon>Dikarya</taxon>
        <taxon>Basidiomycota</taxon>
        <taxon>Agaricomycotina</taxon>
        <taxon>Agaricomycetes</taxon>
        <taxon>Agaricomycetidae</taxon>
        <taxon>Atheliales</taxon>
        <taxon>Atheliaceae</taxon>
        <taxon>Athelia</taxon>
    </lineage>
</organism>
<dbReference type="InterPro" id="IPR036869">
    <property type="entry name" value="J_dom_sf"/>
</dbReference>
<accession>A0A166T2J4</accession>
<keyword evidence="4" id="KW-1185">Reference proteome</keyword>
<dbReference type="Pfam" id="PF00226">
    <property type="entry name" value="DnaJ"/>
    <property type="match status" value="1"/>
</dbReference>
<sequence>MYRRLHHALSSSPARFASTSSASTPPFPFPFPYPPHPNPKPHEIFHLSRSASQPEIKSRYIDLVRAHHPDSAHCRHLPPNERHARFQSIAAAYDHLRGRPSAFGSHSGQRPAYAYGDTSRQRTRSSPSTSAPPNGAHGALGGELLPIVLAVFLFSGGVMSIMTRDRDLGLESPAYHLAEARREAQEHGQERRSAIRREARKYQILKEEQERYKDNSCQSGPRSPLPTVD</sequence>
<proteinExistence type="predicted"/>
<feature type="compositionally biased region" description="Low complexity" evidence="1">
    <location>
        <begin position="10"/>
        <end position="22"/>
    </location>
</feature>
<protein>
    <recommendedName>
        <fullName evidence="2">J domain-containing protein</fullName>
    </recommendedName>
</protein>
<feature type="region of interest" description="Disordered" evidence="1">
    <location>
        <begin position="206"/>
        <end position="229"/>
    </location>
</feature>
<evidence type="ECO:0000256" key="1">
    <source>
        <dbReference type="SAM" id="MobiDB-lite"/>
    </source>
</evidence>
<feature type="compositionally biased region" description="Low complexity" evidence="1">
    <location>
        <begin position="124"/>
        <end position="133"/>
    </location>
</feature>
<reference evidence="3 4" key="1">
    <citation type="journal article" date="2016" name="Mol. Biol. Evol.">
        <title>Comparative Genomics of Early-Diverging Mushroom-Forming Fungi Provides Insights into the Origins of Lignocellulose Decay Capabilities.</title>
        <authorList>
            <person name="Nagy L.G."/>
            <person name="Riley R."/>
            <person name="Tritt A."/>
            <person name="Adam C."/>
            <person name="Daum C."/>
            <person name="Floudas D."/>
            <person name="Sun H."/>
            <person name="Yadav J.S."/>
            <person name="Pangilinan J."/>
            <person name="Larsson K.H."/>
            <person name="Matsuura K."/>
            <person name="Barry K."/>
            <person name="Labutti K."/>
            <person name="Kuo R."/>
            <person name="Ohm R.A."/>
            <person name="Bhattacharya S.S."/>
            <person name="Shirouzu T."/>
            <person name="Yoshinaga Y."/>
            <person name="Martin F.M."/>
            <person name="Grigoriev I.V."/>
            <person name="Hibbett D.S."/>
        </authorList>
    </citation>
    <scope>NUCLEOTIDE SEQUENCE [LARGE SCALE GENOMIC DNA]</scope>
    <source>
        <strain evidence="3 4">CBS 109695</strain>
    </source>
</reference>
<dbReference type="EMBL" id="KV417495">
    <property type="protein sequence ID" value="KZP30116.1"/>
    <property type="molecule type" value="Genomic_DNA"/>
</dbReference>
<feature type="region of interest" description="Disordered" evidence="1">
    <location>
        <begin position="100"/>
        <end position="137"/>
    </location>
</feature>
<evidence type="ECO:0000313" key="3">
    <source>
        <dbReference type="EMBL" id="KZP30116.1"/>
    </source>
</evidence>
<dbReference type="Proteomes" id="UP000076532">
    <property type="component" value="Unassembled WGS sequence"/>
</dbReference>
<feature type="domain" description="J" evidence="2">
    <location>
        <begin position="40"/>
        <end position="117"/>
    </location>
</feature>
<dbReference type="AlphaFoldDB" id="A0A166T2J4"/>
<dbReference type="InterPro" id="IPR001623">
    <property type="entry name" value="DnaJ_domain"/>
</dbReference>
<name>A0A166T2J4_9AGAM</name>
<feature type="region of interest" description="Disordered" evidence="1">
    <location>
        <begin position="1"/>
        <end position="22"/>
    </location>
</feature>
<dbReference type="SUPFAM" id="SSF46565">
    <property type="entry name" value="Chaperone J-domain"/>
    <property type="match status" value="1"/>
</dbReference>
<dbReference type="PROSITE" id="PS50076">
    <property type="entry name" value="DNAJ_2"/>
    <property type="match status" value="1"/>
</dbReference>
<gene>
    <name evidence="3" type="ORF">FIBSPDRAFT_1038463</name>
</gene>
<evidence type="ECO:0000313" key="4">
    <source>
        <dbReference type="Proteomes" id="UP000076532"/>
    </source>
</evidence>
<dbReference type="Gene3D" id="1.10.287.110">
    <property type="entry name" value="DnaJ domain"/>
    <property type="match status" value="1"/>
</dbReference>
<dbReference type="SMART" id="SM00271">
    <property type="entry name" value="DnaJ"/>
    <property type="match status" value="1"/>
</dbReference>
<dbReference type="CDD" id="cd06257">
    <property type="entry name" value="DnaJ"/>
    <property type="match status" value="1"/>
</dbReference>